<feature type="domain" description="C2H2-type" evidence="1">
    <location>
        <begin position="165"/>
        <end position="188"/>
    </location>
</feature>
<accession>A0AAV5SQH0</accession>
<comment type="caution">
    <text evidence="2">The sequence shown here is derived from an EMBL/GenBank/DDBJ whole genome shotgun (WGS) entry which is preliminary data.</text>
</comment>
<proteinExistence type="predicted"/>
<feature type="non-terminal residue" evidence="2">
    <location>
        <position position="194"/>
    </location>
</feature>
<evidence type="ECO:0000313" key="3">
    <source>
        <dbReference type="Proteomes" id="UP001432027"/>
    </source>
</evidence>
<dbReference type="SMART" id="SM00355">
    <property type="entry name" value="ZnF_C2H2"/>
    <property type="match status" value="3"/>
</dbReference>
<dbReference type="Proteomes" id="UP001432027">
    <property type="component" value="Unassembled WGS sequence"/>
</dbReference>
<feature type="domain" description="C2H2-type" evidence="1">
    <location>
        <begin position="89"/>
        <end position="112"/>
    </location>
</feature>
<feature type="domain" description="C2H2-type" evidence="1">
    <location>
        <begin position="23"/>
        <end position="46"/>
    </location>
</feature>
<gene>
    <name evidence="2" type="ORF">PENTCL1PPCAC_7616</name>
</gene>
<organism evidence="2 3">
    <name type="scientific">Pristionchus entomophagus</name>
    <dbReference type="NCBI Taxonomy" id="358040"/>
    <lineage>
        <taxon>Eukaryota</taxon>
        <taxon>Metazoa</taxon>
        <taxon>Ecdysozoa</taxon>
        <taxon>Nematoda</taxon>
        <taxon>Chromadorea</taxon>
        <taxon>Rhabditida</taxon>
        <taxon>Rhabditina</taxon>
        <taxon>Diplogasteromorpha</taxon>
        <taxon>Diplogasteroidea</taxon>
        <taxon>Neodiplogasteridae</taxon>
        <taxon>Pristionchus</taxon>
    </lineage>
</organism>
<name>A0AAV5SQH0_9BILA</name>
<evidence type="ECO:0000313" key="2">
    <source>
        <dbReference type="EMBL" id="GMS85441.1"/>
    </source>
</evidence>
<protein>
    <recommendedName>
        <fullName evidence="1">C2H2-type domain-containing protein</fullName>
    </recommendedName>
</protein>
<dbReference type="EMBL" id="BTSX01000002">
    <property type="protein sequence ID" value="GMS85441.1"/>
    <property type="molecule type" value="Genomic_DNA"/>
</dbReference>
<feature type="non-terminal residue" evidence="2">
    <location>
        <position position="1"/>
    </location>
</feature>
<dbReference type="InterPro" id="IPR013087">
    <property type="entry name" value="Znf_C2H2_type"/>
</dbReference>
<reference evidence="2" key="1">
    <citation type="submission" date="2023-10" db="EMBL/GenBank/DDBJ databases">
        <title>Genome assembly of Pristionchus species.</title>
        <authorList>
            <person name="Yoshida K."/>
            <person name="Sommer R.J."/>
        </authorList>
    </citation>
    <scope>NUCLEOTIDE SEQUENCE</scope>
    <source>
        <strain evidence="2">RS0144</strain>
    </source>
</reference>
<dbReference type="AlphaFoldDB" id="A0AAV5SQH0"/>
<keyword evidence="3" id="KW-1185">Reference proteome</keyword>
<sequence length="194" mass="21881">ETTRLAEGNTSIGFTTISATSNLNCNECDFTTTSGSSLKVHLICNHSPMRSTVIREPHRIESAAIHEPDANMERIDESSHNSTPRRTHLKCIECSFSTHSVNSFCFHLKNVHNTTPTLASLIFRCDCGNETQSNSHSGKCPNGRFTLIRTRIGPIRRIQNVFRGHKCDGCEKHLNTARAYADHLYRRHRCSLRD</sequence>
<evidence type="ECO:0000259" key="1">
    <source>
        <dbReference type="SMART" id="SM00355"/>
    </source>
</evidence>